<evidence type="ECO:0000256" key="1">
    <source>
        <dbReference type="SAM" id="MobiDB-lite"/>
    </source>
</evidence>
<gene>
    <name evidence="2" type="ORF">FHX52_3953</name>
</gene>
<reference evidence="2 3" key="1">
    <citation type="submission" date="2019-06" db="EMBL/GenBank/DDBJ databases">
        <title>Sequencing the genomes of 1000 actinobacteria strains.</title>
        <authorList>
            <person name="Klenk H.-P."/>
        </authorList>
    </citation>
    <scope>NUCLEOTIDE SEQUENCE [LARGE SCALE GENOMIC DNA]</scope>
    <source>
        <strain evidence="2 3">DSM 21776</strain>
    </source>
</reference>
<evidence type="ECO:0000313" key="3">
    <source>
        <dbReference type="Proteomes" id="UP000320085"/>
    </source>
</evidence>
<protein>
    <submittedName>
        <fullName evidence="2">Uncharacterized protein</fullName>
    </submittedName>
</protein>
<dbReference type="Pfam" id="PF20120">
    <property type="entry name" value="DUF6510"/>
    <property type="match status" value="1"/>
</dbReference>
<dbReference type="InterPro" id="IPR045423">
    <property type="entry name" value="DUF6510"/>
</dbReference>
<dbReference type="AlphaFoldDB" id="A0A543PKY3"/>
<comment type="caution">
    <text evidence="2">The sequence shown here is derived from an EMBL/GenBank/DDBJ whole genome shotgun (WGS) entry which is preliminary data.</text>
</comment>
<proteinExistence type="predicted"/>
<name>A0A543PKY3_9MICO</name>
<evidence type="ECO:0000313" key="2">
    <source>
        <dbReference type="EMBL" id="TQN44732.1"/>
    </source>
</evidence>
<dbReference type="OrthoDB" id="165401at2"/>
<dbReference type="Proteomes" id="UP000320085">
    <property type="component" value="Unassembled WGS sequence"/>
</dbReference>
<organism evidence="2 3">
    <name type="scientific">Humibacillus xanthopallidus</name>
    <dbReference type="NCBI Taxonomy" id="412689"/>
    <lineage>
        <taxon>Bacteria</taxon>
        <taxon>Bacillati</taxon>
        <taxon>Actinomycetota</taxon>
        <taxon>Actinomycetes</taxon>
        <taxon>Micrococcales</taxon>
        <taxon>Intrasporangiaceae</taxon>
        <taxon>Humibacillus</taxon>
    </lineage>
</organism>
<accession>A0A543PKY3</accession>
<dbReference type="EMBL" id="VFQF01000003">
    <property type="protein sequence ID" value="TQN44732.1"/>
    <property type="molecule type" value="Genomic_DNA"/>
</dbReference>
<sequence>MQGQDSAENSGEEPVGGAGLDGNVLAGPLSEVFAVDITTAVGRCRGCGTSSAIATLRVHGPQPGLVGRCPGCDDVLLRIVRTPDAVWLDLGGLISLRIPAAG</sequence>
<dbReference type="RefSeq" id="WP_141824049.1">
    <property type="nucleotide sequence ID" value="NZ_BAAAQC010000017.1"/>
</dbReference>
<feature type="region of interest" description="Disordered" evidence="1">
    <location>
        <begin position="1"/>
        <end position="22"/>
    </location>
</feature>